<dbReference type="Proteomes" id="UP000024635">
    <property type="component" value="Unassembled WGS sequence"/>
</dbReference>
<evidence type="ECO:0000256" key="1">
    <source>
        <dbReference type="SAM" id="Phobius"/>
    </source>
</evidence>
<keyword evidence="1" id="KW-0812">Transmembrane</keyword>
<keyword evidence="3" id="KW-1185">Reference proteome</keyword>
<dbReference type="EMBL" id="JARK01000325">
    <property type="protein sequence ID" value="EYC38311.1"/>
    <property type="molecule type" value="Genomic_DNA"/>
</dbReference>
<evidence type="ECO:0000313" key="3">
    <source>
        <dbReference type="Proteomes" id="UP000024635"/>
    </source>
</evidence>
<protein>
    <recommendedName>
        <fullName evidence="4">Transmembrane protein</fullName>
    </recommendedName>
</protein>
<dbReference type="AlphaFoldDB" id="A0A016WFC4"/>
<feature type="transmembrane region" description="Helical" evidence="1">
    <location>
        <begin position="279"/>
        <end position="298"/>
    </location>
</feature>
<evidence type="ECO:0008006" key="4">
    <source>
        <dbReference type="Google" id="ProtNLM"/>
    </source>
</evidence>
<reference evidence="3" key="1">
    <citation type="journal article" date="2015" name="Nat. Genet.">
        <title>The genome and transcriptome of the zoonotic hookworm Ancylostoma ceylanicum identify infection-specific gene families.</title>
        <authorList>
            <person name="Schwarz E.M."/>
            <person name="Hu Y."/>
            <person name="Antoshechkin I."/>
            <person name="Miller M.M."/>
            <person name="Sternberg P.W."/>
            <person name="Aroian R.V."/>
        </authorList>
    </citation>
    <scope>NUCLEOTIDE SEQUENCE</scope>
    <source>
        <strain evidence="3">HY135</strain>
    </source>
</reference>
<proteinExistence type="predicted"/>
<name>A0A016WFC4_9BILA</name>
<gene>
    <name evidence="2" type="primary">Acey_s0725.g1857</name>
    <name evidence="2" type="ORF">Y032_0725g1857</name>
</gene>
<keyword evidence="1" id="KW-0472">Membrane</keyword>
<feature type="transmembrane region" description="Helical" evidence="1">
    <location>
        <begin position="140"/>
        <end position="161"/>
    </location>
</feature>
<accession>A0A016WFC4</accession>
<comment type="caution">
    <text evidence="2">The sequence shown here is derived from an EMBL/GenBank/DDBJ whole genome shotgun (WGS) entry which is preliminary data.</text>
</comment>
<feature type="transmembrane region" description="Helical" evidence="1">
    <location>
        <begin position="173"/>
        <end position="197"/>
    </location>
</feature>
<feature type="transmembrane region" description="Helical" evidence="1">
    <location>
        <begin position="80"/>
        <end position="102"/>
    </location>
</feature>
<evidence type="ECO:0000313" key="2">
    <source>
        <dbReference type="EMBL" id="EYC38311.1"/>
    </source>
</evidence>
<feature type="transmembrane region" description="Helical" evidence="1">
    <location>
        <begin position="45"/>
        <end position="68"/>
    </location>
</feature>
<feature type="transmembrane region" description="Helical" evidence="1">
    <location>
        <begin position="355"/>
        <end position="379"/>
    </location>
</feature>
<organism evidence="2 3">
    <name type="scientific">Ancylostoma ceylanicum</name>
    <dbReference type="NCBI Taxonomy" id="53326"/>
    <lineage>
        <taxon>Eukaryota</taxon>
        <taxon>Metazoa</taxon>
        <taxon>Ecdysozoa</taxon>
        <taxon>Nematoda</taxon>
        <taxon>Chromadorea</taxon>
        <taxon>Rhabditida</taxon>
        <taxon>Rhabditina</taxon>
        <taxon>Rhabditomorpha</taxon>
        <taxon>Strongyloidea</taxon>
        <taxon>Ancylostomatidae</taxon>
        <taxon>Ancylostomatinae</taxon>
        <taxon>Ancylostoma</taxon>
    </lineage>
</organism>
<sequence length="580" mass="66351">MAEILDTPTIKSGNVLALLNTLYTSGFASASPSTPMLKGRTMHTLYAISFIVYVSNCMCDWFHVWATLRGLVTSFPLENWLVVSLVVTVVAGTMLTWLLLVLCMENAFAHRLDVTPYRSGFSLVWEAFIEWIQAFNNFRVAFLVMLLHDTPITLLNFFFISSCRCAGPRVLPWSLLLSTLSSIVSLLWRITMLYFSYRRMLCPLKPKANVNITRYPKFSEHMAWAADYREGGRLQEYDEFWPVRWGRHLVYGRKPSVTSTLPGPDRSDALYEKWRPPSLLSTLPVCGTVVFPNVIISYAKKTANLATCVLLSAAGYMAFILTCCVPCLYHYTCRKHSFYHRHKCSRTLVRYCSNIFHYSVFAFSLLIALLLIALNVILLSSVHIIGANTLPPEIDRVCITLLPTSRSIHAAILPSPVFSLRPLEQNVNAVFLSSDHMASTVCKPLWEDGELGLGLRRKEAGPWQTRKQFGDRLIAVATQVILNNSIPEESYLELRFDHALLLKLGPNHDRMFGCARGEKSGWQFIAYLHHTPWPYFLGCRQNWRFAETQLIECFEDRLPRLRKKSRTRREHGQKQSMKNR</sequence>
<feature type="transmembrane region" description="Helical" evidence="1">
    <location>
        <begin position="304"/>
        <end position="331"/>
    </location>
</feature>
<keyword evidence="1" id="KW-1133">Transmembrane helix</keyword>
<dbReference type="OrthoDB" id="5917822at2759"/>